<keyword evidence="1" id="KW-0472">Membrane</keyword>
<evidence type="ECO:0000313" key="3">
    <source>
        <dbReference type="Proteomes" id="UP001175344"/>
    </source>
</evidence>
<name>A0ABU6KT48_ENTAS</name>
<dbReference type="EMBL" id="JARTQQ020000001">
    <property type="protein sequence ID" value="MEC5729061.1"/>
    <property type="molecule type" value="Genomic_DNA"/>
</dbReference>
<keyword evidence="3" id="KW-1185">Reference proteome</keyword>
<keyword evidence="1" id="KW-0812">Transmembrane</keyword>
<sequence length="202" mass="22711">MALVIDESGKLTTSNPEKMNLTYQEIKMKIIISSVIIGASVLLSSAMLSGNIEFKKQNILSNDNGHVSLGKVYSENTFLNVELKTESDNSTIFKLTDLSVGSYQDGIKREIQSIIDDYNKEKSDDKKTTSDKLSLKVPATLTLKIYNVYRAENIPVYNLTIDTQSIKFGKETPVLKSVLEESDKILKDNNQRIQETFFLSKK</sequence>
<evidence type="ECO:0000313" key="2">
    <source>
        <dbReference type="EMBL" id="MEC5729061.1"/>
    </source>
</evidence>
<reference evidence="2 3" key="1">
    <citation type="journal article" date="2023" name="Nat. Commun.">
        <title>Genomic dissection of endemic carbapenem resistance reveals metallo-beta-lactamase dissemination through clonal, plasmid and integron transfer.</title>
        <authorList>
            <person name="Macesic N."/>
            <person name="Hawkey J."/>
            <person name="Vezina B."/>
            <person name="Wisniewski J.A."/>
            <person name="Cottingham H."/>
            <person name="Blakeway L.V."/>
            <person name="Harshegyi T."/>
            <person name="Pragastis K."/>
            <person name="Badoordeen G.Z."/>
            <person name="Dennison A."/>
            <person name="Spelman D.W."/>
            <person name="Jenney A.W.J."/>
            <person name="Peleg A.Y."/>
        </authorList>
    </citation>
    <scope>NUCLEOTIDE SEQUENCE [LARGE SCALE GENOMIC DNA]</scope>
    <source>
        <strain evidence="2 3">CPO239</strain>
    </source>
</reference>
<dbReference type="RefSeq" id="WP_059686702.1">
    <property type="nucleotide sequence ID" value="NZ_CABGKT010000031.1"/>
</dbReference>
<gene>
    <name evidence="2" type="ORF">QAA55_011650</name>
</gene>
<proteinExistence type="predicted"/>
<feature type="transmembrane region" description="Helical" evidence="1">
    <location>
        <begin position="30"/>
        <end position="48"/>
    </location>
</feature>
<protein>
    <submittedName>
        <fullName evidence="2">Uncharacterized protein</fullName>
    </submittedName>
</protein>
<keyword evidence="1" id="KW-1133">Transmembrane helix</keyword>
<dbReference type="Proteomes" id="UP001175344">
    <property type="component" value="Unassembled WGS sequence"/>
</dbReference>
<accession>A0ABU6KT48</accession>
<evidence type="ECO:0000256" key="1">
    <source>
        <dbReference type="SAM" id="Phobius"/>
    </source>
</evidence>
<comment type="caution">
    <text evidence="2">The sequence shown here is derived from an EMBL/GenBank/DDBJ whole genome shotgun (WGS) entry which is preliminary data.</text>
</comment>
<organism evidence="2 3">
    <name type="scientific">Enterobacter asburiae</name>
    <dbReference type="NCBI Taxonomy" id="61645"/>
    <lineage>
        <taxon>Bacteria</taxon>
        <taxon>Pseudomonadati</taxon>
        <taxon>Pseudomonadota</taxon>
        <taxon>Gammaproteobacteria</taxon>
        <taxon>Enterobacterales</taxon>
        <taxon>Enterobacteriaceae</taxon>
        <taxon>Enterobacter</taxon>
        <taxon>Enterobacter cloacae complex</taxon>
    </lineage>
</organism>